<sequence>MSQYILLDELLTIIDVDSSKYERVARITGQSSGDDLNITLDINSELYPINKDETISLQISSTLTDELRDQADYIMFGKIYRFDEAKGGKTSVLVSFGGLLMRAEGNDRKLSRLSQGDVYLLLRK</sequence>
<evidence type="ECO:0000256" key="2">
    <source>
        <dbReference type="ARBA" id="ARBA00008912"/>
    </source>
</evidence>
<dbReference type="GO" id="GO:0005666">
    <property type="term" value="C:RNA polymerase III complex"/>
    <property type="evidence" value="ECO:0007669"/>
    <property type="project" value="TreeGrafter"/>
</dbReference>
<protein>
    <submittedName>
        <fullName evidence="4">RNA polymerase II</fullName>
    </submittedName>
</protein>
<evidence type="ECO:0000256" key="1">
    <source>
        <dbReference type="ARBA" id="ARBA00004123"/>
    </source>
</evidence>
<dbReference type="Gene3D" id="2.40.50.140">
    <property type="entry name" value="Nucleic acid-binding proteins"/>
    <property type="match status" value="1"/>
</dbReference>
<comment type="caution">
    <text evidence="4">The sequence shown here is derived from an EMBL/GenBank/DDBJ whole genome shotgun (WGS) entry which is preliminary data.</text>
</comment>
<dbReference type="PANTHER" id="PTHR10917">
    <property type="entry name" value="DNA-DIRECTED RNA POLYMERASES I, II, AND III SUBUNIT RPABC3"/>
    <property type="match status" value="1"/>
</dbReference>
<dbReference type="SUPFAM" id="SSF50249">
    <property type="entry name" value="Nucleic acid-binding proteins"/>
    <property type="match status" value="1"/>
</dbReference>
<keyword evidence="3" id="KW-0539">Nucleus</keyword>
<dbReference type="PIRSF" id="PIRSF000779">
    <property type="entry name" value="RNA_pol_Rpb8"/>
    <property type="match status" value="1"/>
</dbReference>
<accession>A0A1Y2FSN4</accession>
<dbReference type="SMART" id="SM00658">
    <property type="entry name" value="RPOL8c"/>
    <property type="match status" value="1"/>
</dbReference>
<dbReference type="RefSeq" id="XP_040727207.1">
    <property type="nucleotide sequence ID" value="XM_040868823.1"/>
</dbReference>
<comment type="similarity">
    <text evidence="2">Belongs to the eukaryotic RPB8 RNA polymerase subunit family.</text>
</comment>
<evidence type="ECO:0000256" key="3">
    <source>
        <dbReference type="ARBA" id="ARBA00023242"/>
    </source>
</evidence>
<name>A0A1Y2FSN4_PROLT</name>
<dbReference type="GO" id="GO:0003899">
    <property type="term" value="F:DNA-directed RNA polymerase activity"/>
    <property type="evidence" value="ECO:0007669"/>
    <property type="project" value="InterPro"/>
</dbReference>
<dbReference type="InterPro" id="IPR012340">
    <property type="entry name" value="NA-bd_OB-fold"/>
</dbReference>
<dbReference type="Proteomes" id="UP000193685">
    <property type="component" value="Unassembled WGS sequence"/>
</dbReference>
<dbReference type="OMA" id="KEDDKGW"/>
<dbReference type="Pfam" id="PF03870">
    <property type="entry name" value="RNA_pol_Rpb8"/>
    <property type="match status" value="1"/>
</dbReference>
<gene>
    <name evidence="4" type="ORF">BCR37DRAFT_377430</name>
</gene>
<dbReference type="GO" id="GO:0005665">
    <property type="term" value="C:RNA polymerase II, core complex"/>
    <property type="evidence" value="ECO:0007669"/>
    <property type="project" value="TreeGrafter"/>
</dbReference>
<dbReference type="GO" id="GO:0005736">
    <property type="term" value="C:RNA polymerase I complex"/>
    <property type="evidence" value="ECO:0007669"/>
    <property type="project" value="TreeGrafter"/>
</dbReference>
<dbReference type="OrthoDB" id="20018at2759"/>
<dbReference type="InterPro" id="IPR005570">
    <property type="entry name" value="RPABC3"/>
</dbReference>
<dbReference type="STRING" id="56484.A0A1Y2FSN4"/>
<keyword evidence="5" id="KW-1185">Reference proteome</keyword>
<evidence type="ECO:0000313" key="4">
    <source>
        <dbReference type="EMBL" id="ORY85725.1"/>
    </source>
</evidence>
<evidence type="ECO:0000313" key="5">
    <source>
        <dbReference type="Proteomes" id="UP000193685"/>
    </source>
</evidence>
<comment type="subcellular location">
    <subcellularLocation>
        <location evidence="1">Nucleus</location>
    </subcellularLocation>
</comment>
<reference evidence="4 5" key="1">
    <citation type="submission" date="2016-07" db="EMBL/GenBank/DDBJ databases">
        <title>Pervasive Adenine N6-methylation of Active Genes in Fungi.</title>
        <authorList>
            <consortium name="DOE Joint Genome Institute"/>
            <person name="Mondo S.J."/>
            <person name="Dannebaum R.O."/>
            <person name="Kuo R.C."/>
            <person name="Labutti K."/>
            <person name="Haridas S."/>
            <person name="Kuo A."/>
            <person name="Salamov A."/>
            <person name="Ahrendt S.R."/>
            <person name="Lipzen A."/>
            <person name="Sullivan W."/>
            <person name="Andreopoulos W.B."/>
            <person name="Clum A."/>
            <person name="Lindquist E."/>
            <person name="Daum C."/>
            <person name="Ramamoorthy G.K."/>
            <person name="Gryganskyi A."/>
            <person name="Culley D."/>
            <person name="Magnuson J.K."/>
            <person name="James T.Y."/>
            <person name="O'Malley M.A."/>
            <person name="Stajich J.E."/>
            <person name="Spatafora J.W."/>
            <person name="Visel A."/>
            <person name="Grigoriev I.V."/>
        </authorList>
    </citation>
    <scope>NUCLEOTIDE SEQUENCE [LARGE SCALE GENOMIC DNA]</scope>
    <source>
        <strain evidence="4 5">12-1054</strain>
    </source>
</reference>
<dbReference type="PANTHER" id="PTHR10917:SF0">
    <property type="entry name" value="DNA-DIRECTED RNA POLYMERASES I, II, AND III SUBUNIT RPABC3"/>
    <property type="match status" value="1"/>
</dbReference>
<dbReference type="GO" id="GO:0006351">
    <property type="term" value="P:DNA-templated transcription"/>
    <property type="evidence" value="ECO:0007669"/>
    <property type="project" value="InterPro"/>
</dbReference>
<organism evidence="4 5">
    <name type="scientific">Protomyces lactucae-debilis</name>
    <dbReference type="NCBI Taxonomy" id="2754530"/>
    <lineage>
        <taxon>Eukaryota</taxon>
        <taxon>Fungi</taxon>
        <taxon>Dikarya</taxon>
        <taxon>Ascomycota</taxon>
        <taxon>Taphrinomycotina</taxon>
        <taxon>Taphrinomycetes</taxon>
        <taxon>Taphrinales</taxon>
        <taxon>Protomycetaceae</taxon>
        <taxon>Protomyces</taxon>
    </lineage>
</organism>
<proteinExistence type="inferred from homology"/>
<dbReference type="GeneID" id="63785422"/>
<dbReference type="EMBL" id="MCFI01000004">
    <property type="protein sequence ID" value="ORY85725.1"/>
    <property type="molecule type" value="Genomic_DNA"/>
</dbReference>
<dbReference type="AlphaFoldDB" id="A0A1Y2FSN4"/>